<dbReference type="STRING" id="933084.A0A067PN37"/>
<reference evidence="8" key="1">
    <citation type="journal article" date="2014" name="Proc. Natl. Acad. Sci. U.S.A.">
        <title>Extensive sampling of basidiomycete genomes demonstrates inadequacy of the white-rot/brown-rot paradigm for wood decay fungi.</title>
        <authorList>
            <person name="Riley R."/>
            <person name="Salamov A.A."/>
            <person name="Brown D.W."/>
            <person name="Nagy L.G."/>
            <person name="Floudas D."/>
            <person name="Held B.W."/>
            <person name="Levasseur A."/>
            <person name="Lombard V."/>
            <person name="Morin E."/>
            <person name="Otillar R."/>
            <person name="Lindquist E.A."/>
            <person name="Sun H."/>
            <person name="LaButti K.M."/>
            <person name="Schmutz J."/>
            <person name="Jabbour D."/>
            <person name="Luo H."/>
            <person name="Baker S.E."/>
            <person name="Pisabarro A.G."/>
            <person name="Walton J.D."/>
            <person name="Blanchette R.A."/>
            <person name="Henrissat B."/>
            <person name="Martin F."/>
            <person name="Cullen D."/>
            <person name="Hibbett D.S."/>
            <person name="Grigoriev I.V."/>
        </authorList>
    </citation>
    <scope>NUCLEOTIDE SEQUENCE [LARGE SCALE GENOMIC DNA]</scope>
    <source>
        <strain evidence="8">MUCL 33604</strain>
    </source>
</reference>
<dbReference type="PANTHER" id="PTHR10961:SF46">
    <property type="entry name" value="PEROXISOMAL SARCOSINE OXIDASE"/>
    <property type="match status" value="1"/>
</dbReference>
<dbReference type="InterPro" id="IPR036188">
    <property type="entry name" value="FAD/NAD-bd_sf"/>
</dbReference>
<dbReference type="GO" id="GO:0004657">
    <property type="term" value="F:proline dehydrogenase activity"/>
    <property type="evidence" value="ECO:0007669"/>
    <property type="project" value="TreeGrafter"/>
</dbReference>
<evidence type="ECO:0000256" key="3">
    <source>
        <dbReference type="ARBA" id="ARBA00022630"/>
    </source>
</evidence>
<dbReference type="OrthoDB" id="2219495at2759"/>
<name>A0A067PN37_9AGAM</name>
<dbReference type="GO" id="GO:0008115">
    <property type="term" value="F:sarcosine oxidase activity"/>
    <property type="evidence" value="ECO:0007669"/>
    <property type="project" value="TreeGrafter"/>
</dbReference>
<dbReference type="GO" id="GO:0050031">
    <property type="term" value="F:L-pipecolate oxidase activity"/>
    <property type="evidence" value="ECO:0007669"/>
    <property type="project" value="TreeGrafter"/>
</dbReference>
<gene>
    <name evidence="7" type="ORF">JAAARDRAFT_134400</name>
</gene>
<dbReference type="Proteomes" id="UP000027265">
    <property type="component" value="Unassembled WGS sequence"/>
</dbReference>
<dbReference type="GO" id="GO:0050660">
    <property type="term" value="F:flavin adenine dinucleotide binding"/>
    <property type="evidence" value="ECO:0007669"/>
    <property type="project" value="InterPro"/>
</dbReference>
<dbReference type="SUPFAM" id="SSF51905">
    <property type="entry name" value="FAD/NAD(P)-binding domain"/>
    <property type="match status" value="1"/>
</dbReference>
<dbReference type="AlphaFoldDB" id="A0A067PN37"/>
<dbReference type="InParanoid" id="A0A067PN37"/>
<dbReference type="PANTHER" id="PTHR10961">
    <property type="entry name" value="PEROXISOMAL SARCOSINE OXIDASE"/>
    <property type="match status" value="1"/>
</dbReference>
<sequence length="289" mass="31433">MVQYAAKGVSLLMLKVIVLGGQVIAGKPVKRLLQKDGVMSGIECVDGTVLSADIVVIATGSWMLATFSGLDLLTMCLATGQSVATIQLTTEEAEQLQYHKCPVVPDFKLGFYVFPPNEDSIVKMAIHTAGYTNIPQSSIPSKLTPEKTISTPCTSQSHGNKGLLIPKEMVQVLRNHLKEVYPKLAQKPFGGTRLCWYLDTPDEDWVIGPHPEDPSLFFATGLGGSGHAYKFLPVVGRLVADSIQGKLDRSLQAKFAINRKNATQTHSRFPYEVKPLEVAQLCTPADLLP</sequence>
<dbReference type="Pfam" id="PF01266">
    <property type="entry name" value="DAO"/>
    <property type="match status" value="1"/>
</dbReference>
<keyword evidence="4" id="KW-0274">FAD</keyword>
<dbReference type="InterPro" id="IPR045170">
    <property type="entry name" value="MTOX"/>
</dbReference>
<feature type="domain" description="FAD dependent oxidoreductase" evidence="6">
    <location>
        <begin position="12"/>
        <end position="241"/>
    </location>
</feature>
<evidence type="ECO:0000313" key="7">
    <source>
        <dbReference type="EMBL" id="KDQ55215.1"/>
    </source>
</evidence>
<evidence type="ECO:0000259" key="6">
    <source>
        <dbReference type="Pfam" id="PF01266"/>
    </source>
</evidence>
<evidence type="ECO:0000313" key="8">
    <source>
        <dbReference type="Proteomes" id="UP000027265"/>
    </source>
</evidence>
<keyword evidence="8" id="KW-1185">Reference proteome</keyword>
<evidence type="ECO:0000256" key="5">
    <source>
        <dbReference type="ARBA" id="ARBA00023002"/>
    </source>
</evidence>
<dbReference type="Gene3D" id="3.30.9.10">
    <property type="entry name" value="D-Amino Acid Oxidase, subunit A, domain 2"/>
    <property type="match status" value="1"/>
</dbReference>
<proteinExistence type="inferred from homology"/>
<dbReference type="FunCoup" id="A0A067PN37">
    <property type="interactions" value="141"/>
</dbReference>
<evidence type="ECO:0000256" key="1">
    <source>
        <dbReference type="ARBA" id="ARBA00001974"/>
    </source>
</evidence>
<comment type="cofactor">
    <cofactor evidence="1">
        <name>FAD</name>
        <dbReference type="ChEBI" id="CHEBI:57692"/>
    </cofactor>
</comment>
<dbReference type="InterPro" id="IPR006076">
    <property type="entry name" value="FAD-dep_OxRdtase"/>
</dbReference>
<comment type="similarity">
    <text evidence="2">Belongs to the MSOX/MTOX family.</text>
</comment>
<dbReference type="HOGENOM" id="CLU_085249_0_0_1"/>
<protein>
    <recommendedName>
        <fullName evidence="6">FAD dependent oxidoreductase domain-containing protein</fullName>
    </recommendedName>
</protein>
<dbReference type="EMBL" id="KL197726">
    <property type="protein sequence ID" value="KDQ55215.1"/>
    <property type="molecule type" value="Genomic_DNA"/>
</dbReference>
<evidence type="ECO:0000256" key="4">
    <source>
        <dbReference type="ARBA" id="ARBA00022827"/>
    </source>
</evidence>
<keyword evidence="5" id="KW-0560">Oxidoreductase</keyword>
<evidence type="ECO:0000256" key="2">
    <source>
        <dbReference type="ARBA" id="ARBA00010989"/>
    </source>
</evidence>
<accession>A0A067PN37</accession>
<organism evidence="7 8">
    <name type="scientific">Jaapia argillacea MUCL 33604</name>
    <dbReference type="NCBI Taxonomy" id="933084"/>
    <lineage>
        <taxon>Eukaryota</taxon>
        <taxon>Fungi</taxon>
        <taxon>Dikarya</taxon>
        <taxon>Basidiomycota</taxon>
        <taxon>Agaricomycotina</taxon>
        <taxon>Agaricomycetes</taxon>
        <taxon>Agaricomycetidae</taxon>
        <taxon>Jaapiales</taxon>
        <taxon>Jaapiaceae</taxon>
        <taxon>Jaapia</taxon>
    </lineage>
</organism>
<keyword evidence="3" id="KW-0285">Flavoprotein</keyword>